<evidence type="ECO:0000259" key="1">
    <source>
        <dbReference type="PROSITE" id="PS51208"/>
    </source>
</evidence>
<name>A0A292ZN57_SPHSA</name>
<reference evidence="2 3" key="1">
    <citation type="journal article" date="2013" name="Biodegradation">
        <title>Occurrence of 4-tert-butylphenol (4-t-BP) biodegradation in an aquatic sample caused by the presence of Spirodela polyrrhiza and isolation of a 4-t-BP-utilizing bacterium.</title>
        <authorList>
            <person name="Ogata Y."/>
            <person name="Toyama T."/>
            <person name="Yu N."/>
            <person name="Wang X."/>
            <person name="Sei K."/>
            <person name="Ike M."/>
        </authorList>
    </citation>
    <scope>NUCLEOTIDE SEQUENCE [LARGE SCALE GENOMIC DNA]</scope>
    <source>
        <strain evidence="2 3">OMI</strain>
    </source>
</reference>
<evidence type="ECO:0000313" key="2">
    <source>
        <dbReference type="EMBL" id="GAY24311.1"/>
    </source>
</evidence>
<feature type="domain" description="Autotransporter" evidence="1">
    <location>
        <begin position="1"/>
        <end position="130"/>
    </location>
</feature>
<dbReference type="PROSITE" id="PS51208">
    <property type="entry name" value="AUTOTRANSPORTER"/>
    <property type="match status" value="1"/>
</dbReference>
<proteinExistence type="predicted"/>
<sequence length="130" mass="13323">MAHVQLRVGKGQESGGGAALALGGASMRTSFATAGLRGDTRLQWGASSLTLRASAGWQHAFGDQLPVVGAVLGGQRFHVTGLPIARDTLVSEIGLEAAVGSNMRINLGYSGALSPASQNHAARAGLLWQF</sequence>
<protein>
    <submittedName>
        <fullName evidence="2">Putative autotransporter protein</fullName>
    </submittedName>
</protein>
<dbReference type="SUPFAM" id="SSF103515">
    <property type="entry name" value="Autotransporter"/>
    <property type="match status" value="1"/>
</dbReference>
<evidence type="ECO:0000313" key="3">
    <source>
        <dbReference type="Proteomes" id="UP000221538"/>
    </source>
</evidence>
<dbReference type="Pfam" id="PF03797">
    <property type="entry name" value="Autotransporter"/>
    <property type="match status" value="1"/>
</dbReference>
<organism evidence="2 3">
    <name type="scientific">Sphingobium fuliginis (strain ATCC 27551)</name>
    <dbReference type="NCBI Taxonomy" id="336203"/>
    <lineage>
        <taxon>Bacteria</taxon>
        <taxon>Pseudomonadati</taxon>
        <taxon>Pseudomonadota</taxon>
        <taxon>Alphaproteobacteria</taxon>
        <taxon>Sphingomonadales</taxon>
        <taxon>Sphingomonadaceae</taxon>
        <taxon>Sphingobium</taxon>
    </lineage>
</organism>
<accession>A0A292ZN57</accession>
<comment type="caution">
    <text evidence="2">The sequence shown here is derived from an EMBL/GenBank/DDBJ whole genome shotgun (WGS) entry which is preliminary data.</text>
</comment>
<dbReference type="NCBIfam" id="TIGR01414">
    <property type="entry name" value="autotrans_barl"/>
    <property type="match status" value="1"/>
</dbReference>
<dbReference type="InterPro" id="IPR006315">
    <property type="entry name" value="OM_autotransptr_brl_dom"/>
</dbReference>
<reference evidence="2 3" key="2">
    <citation type="journal article" date="2013" name="Environ. Sci. Technol.">
        <title>The 4-tert-butylphenol-utilizing bacterium Sphingobium fuliginis OMI can degrade bisphenols via phenolic ring hydroxylation and meta-cleavage pathway.</title>
        <authorList>
            <person name="Ogata Y."/>
            <person name="Goda S."/>
            <person name="Toyama T."/>
            <person name="Sei K."/>
            <person name="Ike M."/>
        </authorList>
    </citation>
    <scope>NUCLEOTIDE SEQUENCE [LARGE SCALE GENOMIC DNA]</scope>
    <source>
        <strain evidence="2 3">OMI</strain>
    </source>
</reference>
<dbReference type="EMBL" id="BEWI01000032">
    <property type="protein sequence ID" value="GAY24311.1"/>
    <property type="molecule type" value="Genomic_DNA"/>
</dbReference>
<dbReference type="Gene3D" id="2.40.128.130">
    <property type="entry name" value="Autotransporter beta-domain"/>
    <property type="match status" value="1"/>
</dbReference>
<dbReference type="GO" id="GO:0019867">
    <property type="term" value="C:outer membrane"/>
    <property type="evidence" value="ECO:0007669"/>
    <property type="project" value="InterPro"/>
</dbReference>
<dbReference type="Proteomes" id="UP000221538">
    <property type="component" value="Unassembled WGS sequence"/>
</dbReference>
<dbReference type="InterPro" id="IPR005546">
    <property type="entry name" value="Autotransporte_beta"/>
</dbReference>
<gene>
    <name evidence="2" type="ORF">SFOMI_4891</name>
</gene>
<dbReference type="InterPro" id="IPR036709">
    <property type="entry name" value="Autotransporte_beta_dom_sf"/>
</dbReference>
<dbReference type="AlphaFoldDB" id="A0A292ZN57"/>